<evidence type="ECO:0000256" key="2">
    <source>
        <dbReference type="ARBA" id="ARBA00023125"/>
    </source>
</evidence>
<proteinExistence type="predicted"/>
<dbReference type="Gene3D" id="1.20.120.530">
    <property type="entry name" value="GntR ligand-binding domain-like"/>
    <property type="match status" value="1"/>
</dbReference>
<dbReference type="InterPro" id="IPR036390">
    <property type="entry name" value="WH_DNA-bd_sf"/>
</dbReference>
<name>A0A271LC38_9HYPH</name>
<dbReference type="GO" id="GO:0003677">
    <property type="term" value="F:DNA binding"/>
    <property type="evidence" value="ECO:0007669"/>
    <property type="project" value="UniProtKB-KW"/>
</dbReference>
<reference evidence="5 6" key="1">
    <citation type="submission" date="2017-08" db="EMBL/GenBank/DDBJ databases">
        <title>Mesorhizobium wenxinae sp. nov., a novel rhizobial species isolated from root nodules of chickpea (Cicer arietinum L.).</title>
        <authorList>
            <person name="Zhang J."/>
        </authorList>
    </citation>
    <scope>NUCLEOTIDE SEQUENCE [LARGE SCALE GENOMIC DNA]</scope>
    <source>
        <strain evidence="5 6">SDW018</strain>
    </source>
</reference>
<dbReference type="InterPro" id="IPR008920">
    <property type="entry name" value="TF_FadR/GntR_C"/>
</dbReference>
<gene>
    <name evidence="5" type="ORF">CIT26_31715</name>
</gene>
<dbReference type="PROSITE" id="PS50949">
    <property type="entry name" value="HTH_GNTR"/>
    <property type="match status" value="1"/>
</dbReference>
<evidence type="ECO:0000259" key="4">
    <source>
        <dbReference type="PROSITE" id="PS50949"/>
    </source>
</evidence>
<dbReference type="OrthoDB" id="8247358at2"/>
<dbReference type="InterPro" id="IPR036388">
    <property type="entry name" value="WH-like_DNA-bd_sf"/>
</dbReference>
<dbReference type="PRINTS" id="PR00035">
    <property type="entry name" value="HTHGNTR"/>
</dbReference>
<dbReference type="Pfam" id="PF07729">
    <property type="entry name" value="FCD"/>
    <property type="match status" value="1"/>
</dbReference>
<evidence type="ECO:0000256" key="1">
    <source>
        <dbReference type="ARBA" id="ARBA00023015"/>
    </source>
</evidence>
<dbReference type="InterPro" id="IPR011711">
    <property type="entry name" value="GntR_C"/>
</dbReference>
<dbReference type="AlphaFoldDB" id="A0A271LC38"/>
<evidence type="ECO:0000256" key="3">
    <source>
        <dbReference type="ARBA" id="ARBA00023163"/>
    </source>
</evidence>
<dbReference type="PANTHER" id="PTHR43537:SF50">
    <property type="entry name" value="TRANSCRIPTIONAL REGULATORY PROTEIN"/>
    <property type="match status" value="1"/>
</dbReference>
<evidence type="ECO:0000313" key="5">
    <source>
        <dbReference type="EMBL" id="PAQ04850.1"/>
    </source>
</evidence>
<dbReference type="InterPro" id="IPR000524">
    <property type="entry name" value="Tscrpt_reg_HTH_GntR"/>
</dbReference>
<dbReference type="Proteomes" id="UP000216442">
    <property type="component" value="Unassembled WGS sequence"/>
</dbReference>
<dbReference type="EMBL" id="NPKJ01000075">
    <property type="protein sequence ID" value="PAQ04850.1"/>
    <property type="molecule type" value="Genomic_DNA"/>
</dbReference>
<protein>
    <submittedName>
        <fullName evidence="5">Transcriptional regulator</fullName>
    </submittedName>
</protein>
<keyword evidence="3" id="KW-0804">Transcription</keyword>
<dbReference type="Gene3D" id="1.10.10.10">
    <property type="entry name" value="Winged helix-like DNA-binding domain superfamily/Winged helix DNA-binding domain"/>
    <property type="match status" value="1"/>
</dbReference>
<dbReference type="SUPFAM" id="SSF48008">
    <property type="entry name" value="GntR ligand-binding domain-like"/>
    <property type="match status" value="1"/>
</dbReference>
<dbReference type="GO" id="GO:0003700">
    <property type="term" value="F:DNA-binding transcription factor activity"/>
    <property type="evidence" value="ECO:0007669"/>
    <property type="project" value="InterPro"/>
</dbReference>
<sequence length="241" mass="26565">MAGNTKISSRLPVARIKRPKSLAETVLHQLRESIVHGDLALGQPLSERQLADDLGVSKTPVREALAQLRAEGLVLIYPQRGAFVFTLSAREVHQICEFRSAVETAALRLAIARGPDGFAAELEDIVRGMAAAQRQGDQRLYLSLDTRYHAAFFEHCGNSYLRDSYARYVGKIAALRTHLAGKPLHTKLSFQEHRQMLDTIRRGDADATIAVLDIHIGRTRETYSNGIEDIAAADKGIPEAS</sequence>
<dbReference type="CDD" id="cd07377">
    <property type="entry name" value="WHTH_GntR"/>
    <property type="match status" value="1"/>
</dbReference>
<keyword evidence="2" id="KW-0238">DNA-binding</keyword>
<evidence type="ECO:0000313" key="6">
    <source>
        <dbReference type="Proteomes" id="UP000216442"/>
    </source>
</evidence>
<dbReference type="SUPFAM" id="SSF46785">
    <property type="entry name" value="Winged helix' DNA-binding domain"/>
    <property type="match status" value="1"/>
</dbReference>
<comment type="caution">
    <text evidence="5">The sequence shown here is derived from an EMBL/GenBank/DDBJ whole genome shotgun (WGS) entry which is preliminary data.</text>
</comment>
<dbReference type="SMART" id="SM00895">
    <property type="entry name" value="FCD"/>
    <property type="match status" value="1"/>
</dbReference>
<dbReference type="SMART" id="SM00345">
    <property type="entry name" value="HTH_GNTR"/>
    <property type="match status" value="1"/>
</dbReference>
<feature type="domain" description="HTH gntR-type" evidence="4">
    <location>
        <begin position="20"/>
        <end position="87"/>
    </location>
</feature>
<accession>A0A271LC38</accession>
<organism evidence="5 6">
    <name type="scientific">Mesorhizobium temperatum</name>
    <dbReference type="NCBI Taxonomy" id="241416"/>
    <lineage>
        <taxon>Bacteria</taxon>
        <taxon>Pseudomonadati</taxon>
        <taxon>Pseudomonadota</taxon>
        <taxon>Alphaproteobacteria</taxon>
        <taxon>Hyphomicrobiales</taxon>
        <taxon>Phyllobacteriaceae</taxon>
        <taxon>Mesorhizobium</taxon>
    </lineage>
</organism>
<dbReference type="PANTHER" id="PTHR43537">
    <property type="entry name" value="TRANSCRIPTIONAL REGULATOR, GNTR FAMILY"/>
    <property type="match status" value="1"/>
</dbReference>
<keyword evidence="6" id="KW-1185">Reference proteome</keyword>
<dbReference type="Pfam" id="PF00392">
    <property type="entry name" value="GntR"/>
    <property type="match status" value="1"/>
</dbReference>
<keyword evidence="1" id="KW-0805">Transcription regulation</keyword>